<feature type="domain" description="Pre-mRNA-splicing factor Syf1-like N-terminal HAT-repeats" evidence="11">
    <location>
        <begin position="28"/>
        <end position="74"/>
    </location>
</feature>
<dbReference type="Pfam" id="PF23231">
    <property type="entry name" value="HAT_Syf1_CNRKL1_C"/>
    <property type="match status" value="1"/>
</dbReference>
<reference evidence="12" key="1">
    <citation type="submission" date="2022-11" db="EMBL/GenBank/DDBJ databases">
        <title>Centuries of genome instability and evolution in soft-shell clam transmissible cancer (bioRxiv).</title>
        <authorList>
            <person name="Hart S.F.M."/>
            <person name="Yonemitsu M.A."/>
            <person name="Giersch R.M."/>
            <person name="Beal B.F."/>
            <person name="Arriagada G."/>
            <person name="Davis B.W."/>
            <person name="Ostrander E.A."/>
            <person name="Goff S.P."/>
            <person name="Metzger M.J."/>
        </authorList>
    </citation>
    <scope>NUCLEOTIDE SEQUENCE</scope>
    <source>
        <strain evidence="12">MELC-2E11</strain>
        <tissue evidence="12">Siphon/mantle</tissue>
    </source>
</reference>
<dbReference type="InterPro" id="IPR011990">
    <property type="entry name" value="TPR-like_helical_dom_sf"/>
</dbReference>
<dbReference type="SUPFAM" id="SSF48452">
    <property type="entry name" value="TPR-like"/>
    <property type="match status" value="2"/>
</dbReference>
<dbReference type="InterPro" id="IPR045075">
    <property type="entry name" value="Syf1-like"/>
</dbReference>
<feature type="domain" description="Pre-mRNA-splicing factor Syf1-like N-terminal HAT-repeats" evidence="11">
    <location>
        <begin position="75"/>
        <end position="142"/>
    </location>
</feature>
<keyword evidence="8" id="KW-0175">Coiled coil</keyword>
<keyword evidence="4" id="KW-0747">Spliceosome</keyword>
<feature type="coiled-coil region" evidence="8">
    <location>
        <begin position="462"/>
        <end position="489"/>
    </location>
</feature>
<accession>A0ABY7GB62</accession>
<evidence type="ECO:0000256" key="7">
    <source>
        <dbReference type="ARBA" id="ARBA00023242"/>
    </source>
</evidence>
<evidence type="ECO:0000256" key="2">
    <source>
        <dbReference type="ARBA" id="ARBA00008644"/>
    </source>
</evidence>
<evidence type="ECO:0000256" key="6">
    <source>
        <dbReference type="ARBA" id="ARBA00023187"/>
    </source>
</evidence>
<dbReference type="Pfam" id="PF23220">
    <property type="entry name" value="HAT_Syf1_M"/>
    <property type="match status" value="2"/>
</dbReference>
<feature type="domain" description="Pre-mRNA-splicing factor SYF1 central HAT repeats" evidence="9">
    <location>
        <begin position="273"/>
        <end position="332"/>
    </location>
</feature>
<proteinExistence type="inferred from homology"/>
<name>A0ABY7GB62_MYAAR</name>
<keyword evidence="7" id="KW-0539">Nucleus</keyword>
<evidence type="ECO:0000256" key="4">
    <source>
        <dbReference type="ARBA" id="ARBA00022728"/>
    </source>
</evidence>
<keyword evidence="5" id="KW-0677">Repeat</keyword>
<sequence>MVVKIEREKHNMPVVQKDPLKNIFFEEDDLPFEEDILRNPYTVKCWLRYIEHKKNSTANAFNIIYERALKELPGRIWLDYCEFLMGQGLITRTRRTLDRALRALPITQHHRIWPLYLKFVRMYDLKETAVRVYKRYMKLSKENAEDYIEYLKSIGWLDQAARKLADIINDDSFVSKEGKSKHQLWNELCDLIAKNPDKVTSMDIEPIIRQGLKRYTDQIGVLWNSLADYYIRGGHFERARDIYEESIQTVITVRDFTQVFDAYAQFEKNLINDHDLELRLSRLESLMDRRPLLLNSVLLRQNPHNVHEWHKRVKLYEGKPREARVIFEKAIKVGYKHVDDLASVYCEWAEMEIRHENYEDSLKIMQKATTPPPRSVAYHDETCKAVYDRIIDLRIATPQIIMNYGLFLEENNYFEEAFKAYEKGIALFRWPNVYDLWNTYLSKEMCQRFADLERKLGEIDRARAIADEMQKLEEKARQLAEEAAKDQGKQDKGILFVRSNTTDEELGEMTKTTNPDEINIDEDFSTDEDEAVEVVQQQSVPTEVFGGLAKDDD</sequence>
<evidence type="ECO:0000259" key="11">
    <source>
        <dbReference type="Pfam" id="PF23233"/>
    </source>
</evidence>
<dbReference type="InterPro" id="IPR055433">
    <property type="entry name" value="HAT_Syf1-like_N"/>
</dbReference>
<evidence type="ECO:0000313" key="13">
    <source>
        <dbReference type="Proteomes" id="UP001164746"/>
    </source>
</evidence>
<gene>
    <name evidence="12" type="ORF">MAR_033124</name>
</gene>
<evidence type="ECO:0000259" key="10">
    <source>
        <dbReference type="Pfam" id="PF23231"/>
    </source>
</evidence>
<dbReference type="PANTHER" id="PTHR11246">
    <property type="entry name" value="PRE-MRNA SPLICING FACTOR"/>
    <property type="match status" value="1"/>
</dbReference>
<dbReference type="InterPro" id="IPR003107">
    <property type="entry name" value="HAT"/>
</dbReference>
<dbReference type="InterPro" id="IPR055430">
    <property type="entry name" value="HAT_Syf1_CNRKL1_C"/>
</dbReference>
<dbReference type="SMART" id="SM00386">
    <property type="entry name" value="HAT"/>
    <property type="match status" value="6"/>
</dbReference>
<keyword evidence="6" id="KW-0508">mRNA splicing</keyword>
<evidence type="ECO:0000256" key="3">
    <source>
        <dbReference type="ARBA" id="ARBA00022664"/>
    </source>
</evidence>
<organism evidence="12 13">
    <name type="scientific">Mya arenaria</name>
    <name type="common">Soft-shell clam</name>
    <dbReference type="NCBI Taxonomy" id="6604"/>
    <lineage>
        <taxon>Eukaryota</taxon>
        <taxon>Metazoa</taxon>
        <taxon>Spiralia</taxon>
        <taxon>Lophotrochozoa</taxon>
        <taxon>Mollusca</taxon>
        <taxon>Bivalvia</taxon>
        <taxon>Autobranchia</taxon>
        <taxon>Heteroconchia</taxon>
        <taxon>Euheterodonta</taxon>
        <taxon>Imparidentia</taxon>
        <taxon>Neoheterodontei</taxon>
        <taxon>Myida</taxon>
        <taxon>Myoidea</taxon>
        <taxon>Myidae</taxon>
        <taxon>Mya</taxon>
    </lineage>
</organism>
<dbReference type="Gene3D" id="1.25.40.10">
    <property type="entry name" value="Tetratricopeptide repeat domain"/>
    <property type="match status" value="4"/>
</dbReference>
<dbReference type="Pfam" id="PF23233">
    <property type="entry name" value="HAT_Syf1_CNRKL1_N"/>
    <property type="match status" value="2"/>
</dbReference>
<evidence type="ECO:0000256" key="8">
    <source>
        <dbReference type="SAM" id="Coils"/>
    </source>
</evidence>
<feature type="domain" description="Pre-mRNA-splicing factor Syf1/CRNKL1-like C-terminal HAT-repeats" evidence="10">
    <location>
        <begin position="381"/>
        <end position="443"/>
    </location>
</feature>
<feature type="domain" description="Pre-mRNA-splicing factor SYF1 central HAT repeats" evidence="9">
    <location>
        <begin position="145"/>
        <end position="272"/>
    </location>
</feature>
<protein>
    <submittedName>
        <fullName evidence="12">SYF1-like protein</fullName>
    </submittedName>
</protein>
<comment type="similarity">
    <text evidence="2">Belongs to the crooked-neck family.</text>
</comment>
<evidence type="ECO:0000256" key="1">
    <source>
        <dbReference type="ARBA" id="ARBA00004123"/>
    </source>
</evidence>
<evidence type="ECO:0000259" key="9">
    <source>
        <dbReference type="Pfam" id="PF23220"/>
    </source>
</evidence>
<keyword evidence="13" id="KW-1185">Reference proteome</keyword>
<dbReference type="InterPro" id="IPR056350">
    <property type="entry name" value="HAT_Syf1_central"/>
</dbReference>
<evidence type="ECO:0000256" key="5">
    <source>
        <dbReference type="ARBA" id="ARBA00022737"/>
    </source>
</evidence>
<keyword evidence="3" id="KW-0507">mRNA processing</keyword>
<dbReference type="PANTHER" id="PTHR11246:SF5">
    <property type="entry name" value="PRE-MRNA-SPLICING FACTOR SYF1"/>
    <property type="match status" value="1"/>
</dbReference>
<dbReference type="EMBL" id="CP111028">
    <property type="protein sequence ID" value="WAR30582.1"/>
    <property type="molecule type" value="Genomic_DNA"/>
</dbReference>
<comment type="subcellular location">
    <subcellularLocation>
        <location evidence="1">Nucleus</location>
    </subcellularLocation>
</comment>
<dbReference type="Proteomes" id="UP001164746">
    <property type="component" value="Chromosome 17"/>
</dbReference>
<evidence type="ECO:0000313" key="12">
    <source>
        <dbReference type="EMBL" id="WAR30582.1"/>
    </source>
</evidence>